<evidence type="ECO:0000256" key="1">
    <source>
        <dbReference type="SAM" id="MobiDB-lite"/>
    </source>
</evidence>
<dbReference type="Proteomes" id="UP001595075">
    <property type="component" value="Unassembled WGS sequence"/>
</dbReference>
<organism evidence="2 3">
    <name type="scientific">Oculimacula yallundae</name>
    <dbReference type="NCBI Taxonomy" id="86028"/>
    <lineage>
        <taxon>Eukaryota</taxon>
        <taxon>Fungi</taxon>
        <taxon>Dikarya</taxon>
        <taxon>Ascomycota</taxon>
        <taxon>Pezizomycotina</taxon>
        <taxon>Leotiomycetes</taxon>
        <taxon>Helotiales</taxon>
        <taxon>Ploettnerulaceae</taxon>
        <taxon>Oculimacula</taxon>
    </lineage>
</organism>
<sequence length="885" mass="97800">MSPPLTIALMQSRPLLNPHPKTIVAALLISNPIYYKCRISDHLHLVFQWGIHTAVFLKKQIACFENAYTSAATIRILRKHEGHPARAPDGTIMEIYGEACPGDSGESVGPWDLENVHLCEGFSDWSAALSRNLQMAVADGYNINTVNEPKPSREDLDKANVVDGQWLNGKPLHSYSKKILTMQRDGIRDKLGAFLLFVAEKVKSEARKEGVLETLRQALEAALAGKPVGEYNGILGGMINKITARVEEFIRYLEDKAESRDARDQRVDELREIIETALRGSEKRKRDDDGVVGGQERKKVMTEDVRKATEKNLTQELTLGAPLSRSEQDARLSRARMREARKQKEKEAAANNNNNKDKRASYDKVSTQTAYEKPDAYRPEQLNTADLNTESSSRRSSTETGTSTAYSKEADSYADKGTSPRTPAVHPRLRPRPRPALEPAFDKPESPPPPYTESPLFDAYSNSVSPALQSPQQGSIFSTPQMTETSNSSRVTTPGHGVPRQQLVKQKHMTPAQRILDQIHNPGKRYRESMSNGSSPQAQPSAVRNSSSKFMRQSTSALPATSETATQTDREVSPAYDEEESAPVLPNRRPESIHTSRAPKTSASLSPLSRSLSLSPSSLAIQTSHPPTKIPAVEPEAEPEPEAEVEASQEEADEEESLFLPLAQCTTEPAPRVAPSSVLSHASAPVSEPEQAPTRKLAAERTPQASPQPAFTPRQASTSIPPSPLHPLSPILRESSPDSDSDSDLPPPPTKHLFGSSKAPIVIDLDDPHYNPYSSSQNHIRNPSSNSRIPTPLIKAEPPASSNYILIKDEDEDEDEDSDSTPDSKAAVKRELARAEVKGRIKARVKREEVEEDDIIEVWDSEVWEREVKEKNRKALEKAREARGW</sequence>
<evidence type="ECO:0000313" key="3">
    <source>
        <dbReference type="Proteomes" id="UP001595075"/>
    </source>
</evidence>
<feature type="compositionally biased region" description="Polar residues" evidence="1">
    <location>
        <begin position="772"/>
        <end position="789"/>
    </location>
</feature>
<gene>
    <name evidence="2" type="ORF">VTL71DRAFT_3493</name>
</gene>
<feature type="region of interest" description="Disordered" evidence="1">
    <location>
        <begin position="281"/>
        <end position="833"/>
    </location>
</feature>
<accession>A0ABR4C7A7</accession>
<feature type="compositionally biased region" description="Low complexity" evidence="1">
    <location>
        <begin position="602"/>
        <end position="620"/>
    </location>
</feature>
<feature type="compositionally biased region" description="Acidic residues" evidence="1">
    <location>
        <begin position="635"/>
        <end position="657"/>
    </location>
</feature>
<evidence type="ECO:0000313" key="2">
    <source>
        <dbReference type="EMBL" id="KAL2065823.1"/>
    </source>
</evidence>
<feature type="compositionally biased region" description="Basic and acidic residues" evidence="1">
    <location>
        <begin position="326"/>
        <end position="348"/>
    </location>
</feature>
<comment type="caution">
    <text evidence="2">The sequence shown here is derived from an EMBL/GenBank/DDBJ whole genome shotgun (WGS) entry which is preliminary data.</text>
</comment>
<feature type="compositionally biased region" description="Acidic residues" evidence="1">
    <location>
        <begin position="809"/>
        <end position="820"/>
    </location>
</feature>
<name>A0ABR4C7A7_9HELO</name>
<feature type="compositionally biased region" description="Polar residues" evidence="1">
    <location>
        <begin position="460"/>
        <end position="492"/>
    </location>
</feature>
<feature type="compositionally biased region" description="Polar residues" evidence="1">
    <location>
        <begin position="529"/>
        <end position="567"/>
    </location>
</feature>
<feature type="compositionally biased region" description="Polar residues" evidence="1">
    <location>
        <begin position="703"/>
        <end position="718"/>
    </location>
</feature>
<keyword evidence="3" id="KW-1185">Reference proteome</keyword>
<feature type="compositionally biased region" description="Basic and acidic residues" evidence="1">
    <location>
        <begin position="281"/>
        <end position="310"/>
    </location>
</feature>
<reference evidence="2 3" key="1">
    <citation type="journal article" date="2024" name="Commun. Biol.">
        <title>Comparative genomic analysis of thermophilic fungi reveals convergent evolutionary adaptations and gene losses.</title>
        <authorList>
            <person name="Steindorff A.S."/>
            <person name="Aguilar-Pontes M.V."/>
            <person name="Robinson A.J."/>
            <person name="Andreopoulos B."/>
            <person name="LaButti K."/>
            <person name="Kuo A."/>
            <person name="Mondo S."/>
            <person name="Riley R."/>
            <person name="Otillar R."/>
            <person name="Haridas S."/>
            <person name="Lipzen A."/>
            <person name="Grimwood J."/>
            <person name="Schmutz J."/>
            <person name="Clum A."/>
            <person name="Reid I.D."/>
            <person name="Moisan M.C."/>
            <person name="Butler G."/>
            <person name="Nguyen T.T.M."/>
            <person name="Dewar K."/>
            <person name="Conant G."/>
            <person name="Drula E."/>
            <person name="Henrissat B."/>
            <person name="Hansel C."/>
            <person name="Singer S."/>
            <person name="Hutchinson M.I."/>
            <person name="de Vries R.P."/>
            <person name="Natvig D.O."/>
            <person name="Powell A.J."/>
            <person name="Tsang A."/>
            <person name="Grigoriev I.V."/>
        </authorList>
    </citation>
    <scope>NUCLEOTIDE SEQUENCE [LARGE SCALE GENOMIC DNA]</scope>
    <source>
        <strain evidence="2 3">CBS 494.80</strain>
    </source>
</reference>
<dbReference type="EMBL" id="JAZHXI010000012">
    <property type="protein sequence ID" value="KAL2065823.1"/>
    <property type="molecule type" value="Genomic_DNA"/>
</dbReference>
<protein>
    <submittedName>
        <fullName evidence="2">Uncharacterized protein</fullName>
    </submittedName>
</protein>
<proteinExistence type="predicted"/>